<organism evidence="1 2">
    <name type="scientific">Citrobacter sedlakii</name>
    <dbReference type="NCBI Taxonomy" id="67826"/>
    <lineage>
        <taxon>Bacteria</taxon>
        <taxon>Pseudomonadati</taxon>
        <taxon>Pseudomonadota</taxon>
        <taxon>Gammaproteobacteria</taxon>
        <taxon>Enterobacterales</taxon>
        <taxon>Enterobacteriaceae</taxon>
        <taxon>Citrobacter</taxon>
        <taxon>Citrobacter freundii complex</taxon>
    </lineage>
</organism>
<dbReference type="Proteomes" id="UP000746649">
    <property type="component" value="Unassembled WGS sequence"/>
</dbReference>
<reference evidence="1 2" key="1">
    <citation type="submission" date="2020-11" db="EMBL/GenBank/DDBJ databases">
        <title>Enhanced detection system for hospital associated transmission using whole genome sequencing surveillance.</title>
        <authorList>
            <person name="Harrison L.H."/>
            <person name="Van Tyne D."/>
            <person name="Marsh J.W."/>
            <person name="Griffith M.P."/>
            <person name="Snyder D.J."/>
            <person name="Cooper V.S."/>
            <person name="Mustapha M."/>
        </authorList>
    </citation>
    <scope>NUCLEOTIDE SEQUENCE [LARGE SCALE GENOMIC DNA]</scope>
    <source>
        <strain evidence="1 2">CB00117</strain>
    </source>
</reference>
<evidence type="ECO:0000313" key="2">
    <source>
        <dbReference type="Proteomes" id="UP000746649"/>
    </source>
</evidence>
<name>A0ABS0ZST4_9ENTR</name>
<dbReference type="RefSeq" id="WP_060569451.1">
    <property type="nucleotide sequence ID" value="NZ_CBCXWX010000054.1"/>
</dbReference>
<keyword evidence="2" id="KW-1185">Reference proteome</keyword>
<sequence length="155" mass="17638">MKTKTISLMLVILLVLATGAAYWYSELRQPHINCNGRVVWEVNDEMFKGDLDFQMQGGEGVVIVTGELVMHNDAHYKVSRIAYFTYQNVRDNYILHTNKLVRFPTDELLQTAGIRAMPPIYLTDDTTFSLVIKSWKEGWAFSTIGAPSLLCSDEE</sequence>
<dbReference type="GeneID" id="84235234"/>
<evidence type="ECO:0000313" key="1">
    <source>
        <dbReference type="EMBL" id="MBJ8381872.1"/>
    </source>
</evidence>
<evidence type="ECO:0008006" key="3">
    <source>
        <dbReference type="Google" id="ProtNLM"/>
    </source>
</evidence>
<protein>
    <recommendedName>
        <fullName evidence="3">FidL-like membrane protein</fullName>
    </recommendedName>
</protein>
<proteinExistence type="predicted"/>
<accession>A0ABS0ZST4</accession>
<gene>
    <name evidence="1" type="ORF">I6M88_12950</name>
</gene>
<dbReference type="EMBL" id="JADWND010000005">
    <property type="protein sequence ID" value="MBJ8381872.1"/>
    <property type="molecule type" value="Genomic_DNA"/>
</dbReference>
<comment type="caution">
    <text evidence="1">The sequence shown here is derived from an EMBL/GenBank/DDBJ whole genome shotgun (WGS) entry which is preliminary data.</text>
</comment>